<organism evidence="2 3">
    <name type="scientific">Trachymyrmex cornetzi</name>
    <dbReference type="NCBI Taxonomy" id="471704"/>
    <lineage>
        <taxon>Eukaryota</taxon>
        <taxon>Metazoa</taxon>
        <taxon>Ecdysozoa</taxon>
        <taxon>Arthropoda</taxon>
        <taxon>Hexapoda</taxon>
        <taxon>Insecta</taxon>
        <taxon>Pterygota</taxon>
        <taxon>Neoptera</taxon>
        <taxon>Endopterygota</taxon>
        <taxon>Hymenoptera</taxon>
        <taxon>Apocrita</taxon>
        <taxon>Aculeata</taxon>
        <taxon>Formicoidea</taxon>
        <taxon>Formicidae</taxon>
        <taxon>Myrmicinae</taxon>
        <taxon>Trachymyrmex</taxon>
    </lineage>
</organism>
<dbReference type="InterPro" id="IPR031734">
    <property type="entry name" value="MBF2"/>
</dbReference>
<evidence type="ECO:0000313" key="2">
    <source>
        <dbReference type="EMBL" id="KYN08946.1"/>
    </source>
</evidence>
<name>A0A195D7U7_9HYME</name>
<dbReference type="Pfam" id="PF15868">
    <property type="entry name" value="MBF2"/>
    <property type="match status" value="1"/>
</dbReference>
<feature type="chain" id="PRO_5008270332" evidence="1">
    <location>
        <begin position="26"/>
        <end position="482"/>
    </location>
</feature>
<accession>A0A195D7U7</accession>
<sequence length="482" mass="55204">MIVRHGTLWAIAVLVLLTSVSFSESVKLRKPRKRTTARTPYQQSRIGSVIIRVMHKHSDDDLTRSASAGCANGNCRNVHNKFNFEPVNEAMSEKDNFLSDEESLRYVVHPEKYEHFVMRKNTGHANRYKRDYTFSELRSSNTDDRTVVNRDASEVSKNINKREEASLLIILRKETIVTVAMRVKYQKTEASRARRSLAIDYSSRRNDSDYYAQRKAVMDRYYARQREINARYANRTSTTPRFKYNNVAPTSNVFNLGRIYSNIDSTARDTATFLHPSTKIDPIYSNESRYNKIPTELDNRRNFVPEIEPDFKSDTDLSQMRSSGNSERNALDYFVTPTPCTNLSSNGTFAPKTRPKQAQNCTSETEQSNEDCAYNSVYKNNTEGNLRWGKCEGKIVYQHNLLLGLRGPSNLDALFEVIIQGPVCITCVEALRYNETRATVALDSGGRGYEYAKLRLQGYENEGFSYIIKVWGINKIGEVCDK</sequence>
<evidence type="ECO:0000256" key="1">
    <source>
        <dbReference type="SAM" id="SignalP"/>
    </source>
</evidence>
<keyword evidence="1" id="KW-0732">Signal</keyword>
<proteinExistence type="predicted"/>
<reference evidence="2 3" key="1">
    <citation type="submission" date="2015-09" db="EMBL/GenBank/DDBJ databases">
        <title>Trachymyrmex cornetzi WGS genome.</title>
        <authorList>
            <person name="Nygaard S."/>
            <person name="Hu H."/>
            <person name="Boomsma J."/>
            <person name="Zhang G."/>
        </authorList>
    </citation>
    <scope>NUCLEOTIDE SEQUENCE [LARGE SCALE GENOMIC DNA]</scope>
    <source>
        <strain evidence="2">Tcor2-1</strain>
        <tissue evidence="2">Whole body</tissue>
    </source>
</reference>
<dbReference type="Proteomes" id="UP000078492">
    <property type="component" value="Unassembled WGS sequence"/>
</dbReference>
<keyword evidence="3" id="KW-1185">Reference proteome</keyword>
<evidence type="ECO:0000313" key="3">
    <source>
        <dbReference type="Proteomes" id="UP000078492"/>
    </source>
</evidence>
<dbReference type="AlphaFoldDB" id="A0A195D7U7"/>
<feature type="signal peptide" evidence="1">
    <location>
        <begin position="1"/>
        <end position="25"/>
    </location>
</feature>
<dbReference type="EMBL" id="KQ981153">
    <property type="protein sequence ID" value="KYN08946.1"/>
    <property type="molecule type" value="Genomic_DNA"/>
</dbReference>
<protein>
    <submittedName>
        <fullName evidence="2">Uncharacterized protein</fullName>
    </submittedName>
</protein>
<gene>
    <name evidence="2" type="ORF">ALC57_18912</name>
</gene>